<feature type="transmembrane region" description="Helical" evidence="1">
    <location>
        <begin position="256"/>
        <end position="275"/>
    </location>
</feature>
<reference evidence="2" key="1">
    <citation type="submission" date="2018-11" db="EMBL/GenBank/DDBJ databases">
        <authorList>
            <consortium name="Pathogen Informatics"/>
        </authorList>
    </citation>
    <scope>NUCLEOTIDE SEQUENCE</scope>
</reference>
<accession>A0A3S5C8R3</accession>
<keyword evidence="1" id="KW-1133">Transmembrane helix</keyword>
<keyword evidence="3" id="KW-1185">Reference proteome</keyword>
<gene>
    <name evidence="2" type="ORF">PXEA_LOCUS36153</name>
</gene>
<dbReference type="Proteomes" id="UP000784294">
    <property type="component" value="Unassembled WGS sequence"/>
</dbReference>
<keyword evidence="1" id="KW-0812">Transmembrane</keyword>
<evidence type="ECO:0008006" key="4">
    <source>
        <dbReference type="Google" id="ProtNLM"/>
    </source>
</evidence>
<feature type="transmembrane region" description="Helical" evidence="1">
    <location>
        <begin position="119"/>
        <end position="143"/>
    </location>
</feature>
<dbReference type="SUPFAM" id="SSF81321">
    <property type="entry name" value="Family A G protein-coupled receptor-like"/>
    <property type="match status" value="1"/>
</dbReference>
<dbReference type="EMBL" id="CAAALY010276074">
    <property type="protein sequence ID" value="VEL42713.1"/>
    <property type="molecule type" value="Genomic_DNA"/>
</dbReference>
<organism evidence="2 3">
    <name type="scientific">Protopolystoma xenopodis</name>
    <dbReference type="NCBI Taxonomy" id="117903"/>
    <lineage>
        <taxon>Eukaryota</taxon>
        <taxon>Metazoa</taxon>
        <taxon>Spiralia</taxon>
        <taxon>Lophotrochozoa</taxon>
        <taxon>Platyhelminthes</taxon>
        <taxon>Monogenea</taxon>
        <taxon>Polyopisthocotylea</taxon>
        <taxon>Polystomatidea</taxon>
        <taxon>Polystomatidae</taxon>
        <taxon>Protopolystoma</taxon>
    </lineage>
</organism>
<dbReference type="Gene3D" id="1.20.1070.10">
    <property type="entry name" value="Rhodopsin 7-helix transmembrane proteins"/>
    <property type="match status" value="1"/>
</dbReference>
<evidence type="ECO:0000256" key="1">
    <source>
        <dbReference type="SAM" id="Phobius"/>
    </source>
</evidence>
<feature type="transmembrane region" description="Helical" evidence="1">
    <location>
        <begin position="171"/>
        <end position="192"/>
    </location>
</feature>
<name>A0A3S5C8R3_9PLAT</name>
<proteinExistence type="predicted"/>
<keyword evidence="1" id="KW-0472">Membrane</keyword>
<feature type="transmembrane region" description="Helical" evidence="1">
    <location>
        <begin position="6"/>
        <end position="31"/>
    </location>
</feature>
<sequence length="301" mass="33993">MQIGLYIRVCIELLTSAIGIFGNITCLVALFRVRLQSDRSYNPLVLLHLLQAFFDLLICMHGLCSPLEAFALSIFTCLTLVLRPLIWFFYCLRLYCTFLLAGINFIRLLHPFIKAPAQLLLMVFFTCIVCLITASIGMLPLLIEPRFADGLCPTLGAKGQKDVSPAGDRAAVIHLLILFNLAINFLGPYSAIFHMYRKILASLGNSDDETRQLAYQELNKTYLLDSLFLGVCNLPLNLYCLVALHQSANRPTVLFLATYPSIVFATFYPFLSLAFRRMYKKAIMENSNFFVKFLLNKITTA</sequence>
<feature type="transmembrane region" description="Helical" evidence="1">
    <location>
        <begin position="87"/>
        <end position="107"/>
    </location>
</feature>
<evidence type="ECO:0000313" key="2">
    <source>
        <dbReference type="EMBL" id="VEL42713.1"/>
    </source>
</evidence>
<protein>
    <recommendedName>
        <fullName evidence="4">G-protein coupled receptors family 1 profile domain-containing protein</fullName>
    </recommendedName>
</protein>
<dbReference type="AlphaFoldDB" id="A0A3S5C8R3"/>
<comment type="caution">
    <text evidence="2">The sequence shown here is derived from an EMBL/GenBank/DDBJ whole genome shotgun (WGS) entry which is preliminary data.</text>
</comment>
<feature type="transmembrane region" description="Helical" evidence="1">
    <location>
        <begin position="222"/>
        <end position="244"/>
    </location>
</feature>
<evidence type="ECO:0000313" key="3">
    <source>
        <dbReference type="Proteomes" id="UP000784294"/>
    </source>
</evidence>